<protein>
    <submittedName>
        <fullName evidence="5">TPR-like protein</fullName>
    </submittedName>
</protein>
<reference evidence="5 6" key="1">
    <citation type="journal article" date="2015" name="Genome Biol. Evol.">
        <title>Phylogenomic analyses indicate that early fungi evolved digesting cell walls of algal ancestors of land plants.</title>
        <authorList>
            <person name="Chang Y."/>
            <person name="Wang S."/>
            <person name="Sekimoto S."/>
            <person name="Aerts A.L."/>
            <person name="Choi C."/>
            <person name="Clum A."/>
            <person name="LaButti K.M."/>
            <person name="Lindquist E.A."/>
            <person name="Yee Ngan C."/>
            <person name="Ohm R.A."/>
            <person name="Salamov A.A."/>
            <person name="Grigoriev I.V."/>
            <person name="Spatafora J.W."/>
            <person name="Berbee M.L."/>
        </authorList>
    </citation>
    <scope>NUCLEOTIDE SEQUENCE [LARGE SCALE GENOMIC DNA]</scope>
    <source>
        <strain evidence="5 6">JEL478</strain>
    </source>
</reference>
<proteinExistence type="predicted"/>
<evidence type="ECO:0000256" key="4">
    <source>
        <dbReference type="SAM" id="MobiDB-lite"/>
    </source>
</evidence>
<dbReference type="SUPFAM" id="SSF48452">
    <property type="entry name" value="TPR-like"/>
    <property type="match status" value="1"/>
</dbReference>
<feature type="compositionally biased region" description="Polar residues" evidence="4">
    <location>
        <begin position="59"/>
        <end position="69"/>
    </location>
</feature>
<dbReference type="Gene3D" id="1.25.40.10">
    <property type="entry name" value="Tetratricopeptide repeat domain"/>
    <property type="match status" value="1"/>
</dbReference>
<feature type="repeat" description="TPR" evidence="3">
    <location>
        <begin position="126"/>
        <end position="159"/>
    </location>
</feature>
<keyword evidence="2 3" id="KW-0802">TPR repeat</keyword>
<feature type="region of interest" description="Disordered" evidence="4">
    <location>
        <begin position="41"/>
        <end position="88"/>
    </location>
</feature>
<sequence length="251" mass="27082">MNHVSRILIWHSHRATTPAAISSLSPSPIVSRGVEIASRGSRGLNNLTSSHHHRLAPSPHSTARFSTTPLRPASASGPSLDSLSHPTSQDSRAQAFFSDALEALENGDAGAAFTSFSRSFDVSPNPDAAFNAGNCAAQTGDWESARIWWEKALEMKPGQPDVHVNLANLCEFGVYPYPASLSHLRAALRLTPDDAEIRYNCAAVLEAMGELDEALQEYERALEGGVEKAQANVRNVRAKIEARGRTKDKTA</sequence>
<keyword evidence="6" id="KW-1185">Reference proteome</keyword>
<dbReference type="Pfam" id="PF14559">
    <property type="entry name" value="TPR_19"/>
    <property type="match status" value="1"/>
</dbReference>
<evidence type="ECO:0000313" key="5">
    <source>
        <dbReference type="EMBL" id="KXS15958.1"/>
    </source>
</evidence>
<dbReference type="STRING" id="1344416.A0A139AGT8"/>
<dbReference type="InterPro" id="IPR011990">
    <property type="entry name" value="TPR-like_helical_dom_sf"/>
</dbReference>
<evidence type="ECO:0000256" key="3">
    <source>
        <dbReference type="PROSITE-ProRule" id="PRU00339"/>
    </source>
</evidence>
<dbReference type="OrthoDB" id="1926212at2759"/>
<dbReference type="OMA" id="ESARIWW"/>
<organism evidence="5 6">
    <name type="scientific">Gonapodya prolifera (strain JEL478)</name>
    <name type="common">Monoblepharis prolifera</name>
    <dbReference type="NCBI Taxonomy" id="1344416"/>
    <lineage>
        <taxon>Eukaryota</taxon>
        <taxon>Fungi</taxon>
        <taxon>Fungi incertae sedis</taxon>
        <taxon>Chytridiomycota</taxon>
        <taxon>Chytridiomycota incertae sedis</taxon>
        <taxon>Monoblepharidomycetes</taxon>
        <taxon>Monoblepharidales</taxon>
        <taxon>Gonapodyaceae</taxon>
        <taxon>Gonapodya</taxon>
    </lineage>
</organism>
<evidence type="ECO:0000313" key="6">
    <source>
        <dbReference type="Proteomes" id="UP000070544"/>
    </source>
</evidence>
<accession>A0A139AGT8</accession>
<dbReference type="SMART" id="SM00028">
    <property type="entry name" value="TPR"/>
    <property type="match status" value="2"/>
</dbReference>
<dbReference type="InterPro" id="IPR019734">
    <property type="entry name" value="TPR_rpt"/>
</dbReference>
<dbReference type="Proteomes" id="UP000070544">
    <property type="component" value="Unassembled WGS sequence"/>
</dbReference>
<name>A0A139AGT8_GONPJ</name>
<evidence type="ECO:0000256" key="2">
    <source>
        <dbReference type="ARBA" id="ARBA00022803"/>
    </source>
</evidence>
<dbReference type="PANTHER" id="PTHR44858:SF1">
    <property type="entry name" value="UDP-N-ACETYLGLUCOSAMINE--PEPTIDE N-ACETYLGLUCOSAMINYLTRANSFERASE SPINDLY-RELATED"/>
    <property type="match status" value="1"/>
</dbReference>
<keyword evidence="1" id="KW-0677">Repeat</keyword>
<dbReference type="InterPro" id="IPR050498">
    <property type="entry name" value="Ycf3"/>
</dbReference>
<evidence type="ECO:0000256" key="1">
    <source>
        <dbReference type="ARBA" id="ARBA00022737"/>
    </source>
</evidence>
<feature type="compositionally biased region" description="Polar residues" evidence="4">
    <location>
        <begin position="76"/>
        <end position="88"/>
    </location>
</feature>
<dbReference type="Pfam" id="PF13432">
    <property type="entry name" value="TPR_16"/>
    <property type="match status" value="1"/>
</dbReference>
<gene>
    <name evidence="5" type="ORF">M427DRAFT_98349</name>
</gene>
<dbReference type="PROSITE" id="PS50005">
    <property type="entry name" value="TPR"/>
    <property type="match status" value="1"/>
</dbReference>
<dbReference type="EMBL" id="KQ965758">
    <property type="protein sequence ID" value="KXS15958.1"/>
    <property type="molecule type" value="Genomic_DNA"/>
</dbReference>
<dbReference type="PANTHER" id="PTHR44858">
    <property type="entry name" value="TETRATRICOPEPTIDE REPEAT PROTEIN 6"/>
    <property type="match status" value="1"/>
</dbReference>
<dbReference type="AlphaFoldDB" id="A0A139AGT8"/>